<keyword evidence="4" id="KW-0539">Nucleus</keyword>
<dbReference type="InterPro" id="IPR003347">
    <property type="entry name" value="JmjC_dom"/>
</dbReference>
<feature type="compositionally biased region" description="Basic residues" evidence="6">
    <location>
        <begin position="556"/>
        <end position="580"/>
    </location>
</feature>
<keyword evidence="5" id="KW-0175">Coiled coil</keyword>
<comment type="subcellular location">
    <subcellularLocation>
        <location evidence="1">Nucleus</location>
    </subcellularLocation>
</comment>
<dbReference type="SUPFAM" id="SSF51197">
    <property type="entry name" value="Clavaminate synthase-like"/>
    <property type="match status" value="1"/>
</dbReference>
<accession>A0AAD6DGM1</accession>
<keyword evidence="2" id="KW-0805">Transcription regulation</keyword>
<evidence type="ECO:0000256" key="2">
    <source>
        <dbReference type="ARBA" id="ARBA00023015"/>
    </source>
</evidence>
<comment type="caution">
    <text evidence="8">The sequence shown here is derived from an EMBL/GenBank/DDBJ whole genome shotgun (WGS) entry which is preliminary data.</text>
</comment>
<evidence type="ECO:0000256" key="5">
    <source>
        <dbReference type="SAM" id="Coils"/>
    </source>
</evidence>
<evidence type="ECO:0000313" key="8">
    <source>
        <dbReference type="EMBL" id="KAJ5578958.1"/>
    </source>
</evidence>
<proteinExistence type="predicted"/>
<sequence>MSSGPRAAFVPFPTHLDLKDFVSSRENIVFATRINCKSIDQYPLEDFENLVYTHVIRTGKPLVIEGFEERLNQNLFSPDWLKRYMGKKIENCWDQVDQKNVPYTIQHYLNNMPKLAENVASRRDLRTEPQRLYLKDIDCPKEWQASLENIIPPFLFYLNDRPRAFTGPGSKYTEMPPYPRTKDGAAIAKAGDLMSSLPPEMRAENLMCYIGHEGTYTAAHREMCGSLSQNLMVEASNGEIENDKKTRPGSSVWFMTETFERQIVAEYWKSMLGHDLDLEKHFASIAAWKKAPFMTYVVEQVPGDLVLIPPLCVQQVWNRGTRTMKVAWNRTTVETLQWALDEELSRARAICREEQYKNKAIIFYSLEKYSKLLEEDPGKSHPGVDALWEDFEYLFKMFTDVLLSECFSTGLPAEKKTEYLEFTGDVTCSYCRCNIFNRFLTCEACVDGAETYDICMDCYVFGRSCRCISKLKWVEQFRWKDLEARHEKWRSQIMKHFEKDGYGVDHPVFSAVRAEETQKSVAELCQEQLRVRPWVDCKKPVQTAILSDSESEQVHNRRSSKRRKANHKSPKKTDKAKKKRKPEEMGRCHICKPRPIWTLKHCSTCDSQYCYGCLFRLFDLPPQQAMQFSDWECPKCQKVCSCSSCNKKPDKMLEPYQPQRLLLGHDTSKVADERSVESLVDLRQSNAGWMKKFQRTKNQFYAERFERLKREADEARLALDETRANPVPELVPPQGLTFDSSLAAMDDDDSIIREDNQPENFPVDPYLDFNKTFIMLDHPVTDSALDSAIDPSLGIV</sequence>
<keyword evidence="3" id="KW-0804">Transcription</keyword>
<evidence type="ECO:0000256" key="4">
    <source>
        <dbReference type="ARBA" id="ARBA00023242"/>
    </source>
</evidence>
<evidence type="ECO:0000256" key="1">
    <source>
        <dbReference type="ARBA" id="ARBA00004123"/>
    </source>
</evidence>
<dbReference type="Pfam" id="PF10497">
    <property type="entry name" value="zf-4CXXC_R1"/>
    <property type="match status" value="1"/>
</dbReference>
<evidence type="ECO:0000256" key="3">
    <source>
        <dbReference type="ARBA" id="ARBA00023163"/>
    </source>
</evidence>
<protein>
    <recommendedName>
        <fullName evidence="7">JmjC domain-containing protein</fullName>
    </recommendedName>
</protein>
<dbReference type="EMBL" id="JAQJAC010000007">
    <property type="protein sequence ID" value="KAJ5578958.1"/>
    <property type="molecule type" value="Genomic_DNA"/>
</dbReference>
<dbReference type="SMART" id="SM00558">
    <property type="entry name" value="JmjC"/>
    <property type="match status" value="1"/>
</dbReference>
<dbReference type="AlphaFoldDB" id="A0AAD6DGM1"/>
<evidence type="ECO:0000259" key="7">
    <source>
        <dbReference type="PROSITE" id="PS51184"/>
    </source>
</evidence>
<feature type="coiled-coil region" evidence="5">
    <location>
        <begin position="698"/>
        <end position="725"/>
    </location>
</feature>
<dbReference type="Pfam" id="PF02373">
    <property type="entry name" value="JmjC"/>
    <property type="match status" value="1"/>
</dbReference>
<feature type="domain" description="JmjC" evidence="7">
    <location>
        <begin position="176"/>
        <end position="347"/>
    </location>
</feature>
<dbReference type="GO" id="GO:0005634">
    <property type="term" value="C:nucleus"/>
    <property type="evidence" value="ECO:0007669"/>
    <property type="project" value="UniProtKB-SubCell"/>
</dbReference>
<name>A0AAD6DGM1_9EURO</name>
<dbReference type="Gene3D" id="2.60.120.650">
    <property type="entry name" value="Cupin"/>
    <property type="match status" value="1"/>
</dbReference>
<organism evidence="8 9">
    <name type="scientific">Penicillium hetheringtonii</name>
    <dbReference type="NCBI Taxonomy" id="911720"/>
    <lineage>
        <taxon>Eukaryota</taxon>
        <taxon>Fungi</taxon>
        <taxon>Dikarya</taxon>
        <taxon>Ascomycota</taxon>
        <taxon>Pezizomycotina</taxon>
        <taxon>Eurotiomycetes</taxon>
        <taxon>Eurotiomycetidae</taxon>
        <taxon>Eurotiales</taxon>
        <taxon>Aspergillaceae</taxon>
        <taxon>Penicillium</taxon>
    </lineage>
</organism>
<keyword evidence="9" id="KW-1185">Reference proteome</keyword>
<dbReference type="Proteomes" id="UP001216150">
    <property type="component" value="Unassembled WGS sequence"/>
</dbReference>
<evidence type="ECO:0000313" key="9">
    <source>
        <dbReference type="Proteomes" id="UP001216150"/>
    </source>
</evidence>
<evidence type="ECO:0000256" key="6">
    <source>
        <dbReference type="SAM" id="MobiDB-lite"/>
    </source>
</evidence>
<feature type="region of interest" description="Disordered" evidence="6">
    <location>
        <begin position="548"/>
        <end position="581"/>
    </location>
</feature>
<dbReference type="PROSITE" id="PS51184">
    <property type="entry name" value="JMJC"/>
    <property type="match status" value="1"/>
</dbReference>
<gene>
    <name evidence="8" type="ORF">N7450_007825</name>
</gene>
<reference evidence="8 9" key="1">
    <citation type="journal article" date="2023" name="IMA Fungus">
        <title>Comparative genomic study of the Penicillium genus elucidates a diverse pangenome and 15 lateral gene transfer events.</title>
        <authorList>
            <person name="Petersen C."/>
            <person name="Sorensen T."/>
            <person name="Nielsen M.R."/>
            <person name="Sondergaard T.E."/>
            <person name="Sorensen J.L."/>
            <person name="Fitzpatrick D.A."/>
            <person name="Frisvad J.C."/>
            <person name="Nielsen K.L."/>
        </authorList>
    </citation>
    <scope>NUCLEOTIDE SEQUENCE [LARGE SCALE GENOMIC DNA]</scope>
    <source>
        <strain evidence="8 9">IBT 29057</strain>
    </source>
</reference>
<dbReference type="InterPro" id="IPR018866">
    <property type="entry name" value="Znf-4CXXC_R1"/>
</dbReference>